<dbReference type="RefSeq" id="WP_212519682.1">
    <property type="nucleotide sequence ID" value="NZ_JAGSOH010000059.1"/>
</dbReference>
<accession>A0A941EDL6</accession>
<dbReference type="AlphaFoldDB" id="A0A941EDL6"/>
<protein>
    <submittedName>
        <fullName evidence="1">Uncharacterized protein</fullName>
    </submittedName>
</protein>
<keyword evidence="2" id="KW-1185">Reference proteome</keyword>
<comment type="caution">
    <text evidence="1">The sequence shown here is derived from an EMBL/GenBank/DDBJ whole genome shotgun (WGS) entry which is preliminary data.</text>
</comment>
<evidence type="ECO:0000313" key="2">
    <source>
        <dbReference type="Proteomes" id="UP000676325"/>
    </source>
</evidence>
<dbReference type="EMBL" id="JAGSOH010000059">
    <property type="protein sequence ID" value="MBR7828547.1"/>
    <property type="molecule type" value="Genomic_DNA"/>
</dbReference>
<dbReference type="Proteomes" id="UP000676325">
    <property type="component" value="Unassembled WGS sequence"/>
</dbReference>
<reference evidence="1" key="1">
    <citation type="submission" date="2021-04" db="EMBL/GenBank/DDBJ databases">
        <title>Genome based classification of Actinospica acidithermotolerans sp. nov., an actinobacterium isolated from an Indonesian hot spring.</title>
        <authorList>
            <person name="Kusuma A.B."/>
            <person name="Putra K.E."/>
            <person name="Nafisah S."/>
            <person name="Loh J."/>
            <person name="Nouioui I."/>
            <person name="Goodfellow M."/>
        </authorList>
    </citation>
    <scope>NUCLEOTIDE SEQUENCE</scope>
    <source>
        <strain evidence="1">MGRD01-02</strain>
    </source>
</reference>
<proteinExistence type="predicted"/>
<gene>
    <name evidence="1" type="ORF">KDK95_19705</name>
</gene>
<sequence>MTTSLTLTFAELEFVLALRPRRRATLRGNLRLDGDGSGPSLVRAGLASLLARGLCEAVGATDEGERASLPDLRFDGELSALLTALSDDDGSSVMAAAWCGERGSVVHLVDGRGARMALFPERFGRFKAEVLDAREPVSAVLQRFLSRHLAEGTPSALVATSERDGRSAAVAIAIDAAGNWSASDSADSPDHAVPVTREQAMERVAALFDGRPFVAAQSDSR</sequence>
<name>A0A941EDL6_9ACTN</name>
<evidence type="ECO:0000313" key="1">
    <source>
        <dbReference type="EMBL" id="MBR7828547.1"/>
    </source>
</evidence>
<organism evidence="1 2">
    <name type="scientific">Actinospica acidithermotolerans</name>
    <dbReference type="NCBI Taxonomy" id="2828514"/>
    <lineage>
        <taxon>Bacteria</taxon>
        <taxon>Bacillati</taxon>
        <taxon>Actinomycetota</taxon>
        <taxon>Actinomycetes</taxon>
        <taxon>Catenulisporales</taxon>
        <taxon>Actinospicaceae</taxon>
        <taxon>Actinospica</taxon>
    </lineage>
</organism>